<dbReference type="AlphaFoldDB" id="A0AA89BUL4"/>
<proteinExistence type="inferred from homology"/>
<evidence type="ECO:0000256" key="3">
    <source>
        <dbReference type="ARBA" id="ARBA00022989"/>
    </source>
</evidence>
<evidence type="ECO:0000259" key="10">
    <source>
        <dbReference type="PROSITE" id="PS50262"/>
    </source>
</evidence>
<keyword evidence="7 8" id="KW-0807">Transducer</keyword>
<feature type="transmembrane region" description="Helical" evidence="9">
    <location>
        <begin position="443"/>
        <end position="465"/>
    </location>
</feature>
<evidence type="ECO:0000256" key="4">
    <source>
        <dbReference type="ARBA" id="ARBA00023040"/>
    </source>
</evidence>
<evidence type="ECO:0000313" key="12">
    <source>
        <dbReference type="Proteomes" id="UP001186944"/>
    </source>
</evidence>
<evidence type="ECO:0000313" key="11">
    <source>
        <dbReference type="EMBL" id="KAK3082878.1"/>
    </source>
</evidence>
<evidence type="ECO:0000256" key="7">
    <source>
        <dbReference type="ARBA" id="ARBA00023224"/>
    </source>
</evidence>
<protein>
    <recommendedName>
        <fullName evidence="10">G-protein coupled receptors family 1 profile domain-containing protein</fullName>
    </recommendedName>
</protein>
<comment type="subcellular location">
    <subcellularLocation>
        <location evidence="1">Membrane</location>
        <topology evidence="1">Multi-pass membrane protein</topology>
    </subcellularLocation>
</comment>
<comment type="similarity">
    <text evidence="8">Belongs to the G-protein coupled receptor 1 family.</text>
</comment>
<dbReference type="PROSITE" id="PS50262">
    <property type="entry name" value="G_PROTEIN_RECEP_F1_2"/>
    <property type="match status" value="1"/>
</dbReference>
<evidence type="ECO:0000256" key="6">
    <source>
        <dbReference type="ARBA" id="ARBA00023170"/>
    </source>
</evidence>
<evidence type="ECO:0000256" key="2">
    <source>
        <dbReference type="ARBA" id="ARBA00022692"/>
    </source>
</evidence>
<feature type="transmembrane region" description="Helical" evidence="9">
    <location>
        <begin position="180"/>
        <end position="204"/>
    </location>
</feature>
<evidence type="ECO:0000256" key="8">
    <source>
        <dbReference type="RuleBase" id="RU000688"/>
    </source>
</evidence>
<dbReference type="GO" id="GO:0016020">
    <property type="term" value="C:membrane"/>
    <property type="evidence" value="ECO:0007669"/>
    <property type="project" value="UniProtKB-SubCell"/>
</dbReference>
<dbReference type="Proteomes" id="UP001186944">
    <property type="component" value="Unassembled WGS sequence"/>
</dbReference>
<sequence length="494" mass="55919">MDISGLEAEEVKERLSLILILAILSIVGLVCNIHVIFVFVKKMRRSTYRVFVLTLAVIDILGCSISIPFQIVDETHPFSFTWPIACKLFRYLDTNLAIASALMLVVIAMERYRKICTPSHVQVTETKAIHMSLCVIFVSSLITSPALIVYGQQTMDIEEFNVTVSECSWDDHISNSIYGYLYYGLELLFIIFSMISITILYTMVGAAIRRHRKSVGISLAARFDPRNSNPTKIVHKTETGEEITIDRLMDSDDTKLVTFSTFTLGRKGKDVEVQQKRVSFIAVSERSSSKGPHGQDVSVNSEETTMTNGEIVKDVIEDNTMDILSLSPQNSSENRSQMTEAICPGSESEEVTSDQRADIGRLSTGVSTNSIPVKRQKNLYTIVAKYFRSKSKDLDALREQRITKLLFFITLTFVVTYSPYIIILVIYATQRDFSENLSPAGTVLYLLALRLYLINNVTNAFYYGFFDLEFRNHVKDIYKGLLKRKQHSEKPVKL</sequence>
<name>A0AA89BUL4_PINIB</name>
<accession>A0AA89BUL4</accession>
<dbReference type="PRINTS" id="PR00237">
    <property type="entry name" value="GPCRRHODOPSN"/>
</dbReference>
<dbReference type="Gene3D" id="1.20.1070.10">
    <property type="entry name" value="Rhodopsin 7-helix transmembrane proteins"/>
    <property type="match status" value="2"/>
</dbReference>
<feature type="transmembrane region" description="Helical" evidence="9">
    <location>
        <begin position="15"/>
        <end position="38"/>
    </location>
</feature>
<dbReference type="PANTHER" id="PTHR24238">
    <property type="entry name" value="G-PROTEIN COUPLED RECEPTOR"/>
    <property type="match status" value="1"/>
</dbReference>
<evidence type="ECO:0000256" key="5">
    <source>
        <dbReference type="ARBA" id="ARBA00023136"/>
    </source>
</evidence>
<dbReference type="SUPFAM" id="SSF81321">
    <property type="entry name" value="Family A G protein-coupled receptor-like"/>
    <property type="match status" value="1"/>
</dbReference>
<feature type="transmembrane region" description="Helical" evidence="9">
    <location>
        <begin position="91"/>
        <end position="109"/>
    </location>
</feature>
<evidence type="ECO:0000256" key="9">
    <source>
        <dbReference type="SAM" id="Phobius"/>
    </source>
</evidence>
<keyword evidence="2 8" id="KW-0812">Transmembrane</keyword>
<feature type="transmembrane region" description="Helical" evidence="9">
    <location>
        <begin position="405"/>
        <end position="428"/>
    </location>
</feature>
<feature type="domain" description="G-protein coupled receptors family 1 profile" evidence="10">
    <location>
        <begin position="31"/>
        <end position="463"/>
    </location>
</feature>
<dbReference type="GO" id="GO:0004930">
    <property type="term" value="F:G protein-coupled receptor activity"/>
    <property type="evidence" value="ECO:0007669"/>
    <property type="project" value="UniProtKB-KW"/>
</dbReference>
<dbReference type="InterPro" id="IPR017452">
    <property type="entry name" value="GPCR_Rhodpsn_7TM"/>
</dbReference>
<keyword evidence="5 9" id="KW-0472">Membrane</keyword>
<dbReference type="Pfam" id="PF00001">
    <property type="entry name" value="7tm_1"/>
    <property type="match status" value="1"/>
</dbReference>
<dbReference type="PANTHER" id="PTHR24238:SF47">
    <property type="entry name" value="ECDYSTEROIDS_DOPAMINE RECEPTOR-RELATED"/>
    <property type="match status" value="1"/>
</dbReference>
<keyword evidence="4 8" id="KW-0297">G-protein coupled receptor</keyword>
<feature type="transmembrane region" description="Helical" evidence="9">
    <location>
        <begin position="129"/>
        <end position="150"/>
    </location>
</feature>
<evidence type="ECO:0000256" key="1">
    <source>
        <dbReference type="ARBA" id="ARBA00004141"/>
    </source>
</evidence>
<gene>
    <name evidence="11" type="ORF">FSP39_007795</name>
</gene>
<dbReference type="InterPro" id="IPR000276">
    <property type="entry name" value="GPCR_Rhodpsn"/>
</dbReference>
<feature type="transmembrane region" description="Helical" evidence="9">
    <location>
        <begin position="50"/>
        <end position="71"/>
    </location>
</feature>
<dbReference type="CDD" id="cd00637">
    <property type="entry name" value="7tm_classA_rhodopsin-like"/>
    <property type="match status" value="1"/>
</dbReference>
<dbReference type="EMBL" id="VSWD01000014">
    <property type="protein sequence ID" value="KAK3082878.1"/>
    <property type="molecule type" value="Genomic_DNA"/>
</dbReference>
<keyword evidence="6 8" id="KW-0675">Receptor</keyword>
<comment type="caution">
    <text evidence="11">The sequence shown here is derived from an EMBL/GenBank/DDBJ whole genome shotgun (WGS) entry which is preliminary data.</text>
</comment>
<keyword evidence="12" id="KW-1185">Reference proteome</keyword>
<dbReference type="PROSITE" id="PS00237">
    <property type="entry name" value="G_PROTEIN_RECEP_F1_1"/>
    <property type="match status" value="1"/>
</dbReference>
<organism evidence="11 12">
    <name type="scientific">Pinctada imbricata</name>
    <name type="common">Atlantic pearl-oyster</name>
    <name type="synonym">Pinctada martensii</name>
    <dbReference type="NCBI Taxonomy" id="66713"/>
    <lineage>
        <taxon>Eukaryota</taxon>
        <taxon>Metazoa</taxon>
        <taxon>Spiralia</taxon>
        <taxon>Lophotrochozoa</taxon>
        <taxon>Mollusca</taxon>
        <taxon>Bivalvia</taxon>
        <taxon>Autobranchia</taxon>
        <taxon>Pteriomorphia</taxon>
        <taxon>Pterioida</taxon>
        <taxon>Pterioidea</taxon>
        <taxon>Pteriidae</taxon>
        <taxon>Pinctada</taxon>
    </lineage>
</organism>
<reference evidence="11" key="1">
    <citation type="submission" date="2019-08" db="EMBL/GenBank/DDBJ databases">
        <title>The improved chromosome-level genome for the pearl oyster Pinctada fucata martensii using PacBio sequencing and Hi-C.</title>
        <authorList>
            <person name="Zheng Z."/>
        </authorList>
    </citation>
    <scope>NUCLEOTIDE SEQUENCE</scope>
    <source>
        <strain evidence="11">ZZ-2019</strain>
        <tissue evidence="11">Adductor muscle</tissue>
    </source>
</reference>
<keyword evidence="3 9" id="KW-1133">Transmembrane helix</keyword>